<evidence type="ECO:0000313" key="1">
    <source>
        <dbReference type="EMBL" id="TWT89995.1"/>
    </source>
</evidence>
<sequence length="406" mass="43886">MLTGSAMAQRVQIPATAPSTFAAPSQAPSAWGTQAGAYPAQGAVGAVGAVPPPAFDAYAPGVATPYGAPVGSPYTYTPPAGAAAPYSAAPYSAAPYSGAPAYTPYTPAPSAPGYGGWGNETAPYGWEKGTYGFESSPGTTVRFQQFLRQVRGEHTLLMGDGSSDAFELNRMELTSTLTFPVAGNIEAPLLVTPGFAFNWLDGPRSAEANVPGTVYDAYLDTAWYPRINTALGAELGFRTGVWSDFSNLDSDSLRLMGRGLGVLTVSPQMDFLLGVVYLDRIRVKMLPAGGVRWRPTPEWDLYLVFPNPKIRKRLQSVGGADWWWYLAAEYGGGSWTVERTAPAPRNDRFDYNDIRFVLGFEWESASQLRGHAEVGYVFDRELVFDSNSPERFEPDETIMFRLGLGF</sequence>
<accession>A0A5C5ZSG1</accession>
<dbReference type="RefSeq" id="WP_146396220.1">
    <property type="nucleotide sequence ID" value="NZ_SJPQ01000001.1"/>
</dbReference>
<proteinExistence type="predicted"/>
<comment type="caution">
    <text evidence="1">The sequence shown here is derived from an EMBL/GenBank/DDBJ whole genome shotgun (WGS) entry which is preliminary data.</text>
</comment>
<reference evidence="1 2" key="1">
    <citation type="submission" date="2019-02" db="EMBL/GenBank/DDBJ databases">
        <title>Deep-cultivation of Planctomycetes and their phenomic and genomic characterization uncovers novel biology.</title>
        <authorList>
            <person name="Wiegand S."/>
            <person name="Jogler M."/>
            <person name="Boedeker C."/>
            <person name="Pinto D."/>
            <person name="Vollmers J."/>
            <person name="Rivas-Marin E."/>
            <person name="Kohn T."/>
            <person name="Peeters S.H."/>
            <person name="Heuer A."/>
            <person name="Rast P."/>
            <person name="Oberbeckmann S."/>
            <person name="Bunk B."/>
            <person name="Jeske O."/>
            <person name="Meyerdierks A."/>
            <person name="Storesund J.E."/>
            <person name="Kallscheuer N."/>
            <person name="Luecker S."/>
            <person name="Lage O.M."/>
            <person name="Pohl T."/>
            <person name="Merkel B.J."/>
            <person name="Hornburger P."/>
            <person name="Mueller R.-W."/>
            <person name="Bruemmer F."/>
            <person name="Labrenz M."/>
            <person name="Spormann A.M."/>
            <person name="Op Den Camp H."/>
            <person name="Overmann J."/>
            <person name="Amann R."/>
            <person name="Jetten M.S.M."/>
            <person name="Mascher T."/>
            <person name="Medema M.H."/>
            <person name="Devos D.P."/>
            <person name="Kaster A.-K."/>
            <person name="Ovreas L."/>
            <person name="Rohde M."/>
            <person name="Galperin M.Y."/>
            <person name="Jogler C."/>
        </authorList>
    </citation>
    <scope>NUCLEOTIDE SEQUENCE [LARGE SCALE GENOMIC DNA]</scope>
    <source>
        <strain evidence="1 2">Mal64</strain>
    </source>
</reference>
<dbReference type="AlphaFoldDB" id="A0A5C5ZSG1"/>
<organism evidence="1 2">
    <name type="scientific">Pseudobythopirellula maris</name>
    <dbReference type="NCBI Taxonomy" id="2527991"/>
    <lineage>
        <taxon>Bacteria</taxon>
        <taxon>Pseudomonadati</taxon>
        <taxon>Planctomycetota</taxon>
        <taxon>Planctomycetia</taxon>
        <taxon>Pirellulales</taxon>
        <taxon>Lacipirellulaceae</taxon>
        <taxon>Pseudobythopirellula</taxon>
    </lineage>
</organism>
<dbReference type="EMBL" id="SJPQ01000001">
    <property type="protein sequence ID" value="TWT89995.1"/>
    <property type="molecule type" value="Genomic_DNA"/>
</dbReference>
<keyword evidence="2" id="KW-1185">Reference proteome</keyword>
<name>A0A5C5ZSG1_9BACT</name>
<dbReference type="Proteomes" id="UP000315440">
    <property type="component" value="Unassembled WGS sequence"/>
</dbReference>
<gene>
    <name evidence="1" type="ORF">Mal64_03770</name>
</gene>
<evidence type="ECO:0000313" key="2">
    <source>
        <dbReference type="Proteomes" id="UP000315440"/>
    </source>
</evidence>
<dbReference type="OrthoDB" id="249490at2"/>
<protein>
    <submittedName>
        <fullName evidence="1">Uncharacterized protein</fullName>
    </submittedName>
</protein>